<organism evidence="1 2">
    <name type="scientific">Azotobacter beijerinckii</name>
    <dbReference type="NCBI Taxonomy" id="170623"/>
    <lineage>
        <taxon>Bacteria</taxon>
        <taxon>Pseudomonadati</taxon>
        <taxon>Pseudomonadota</taxon>
        <taxon>Gammaproteobacteria</taxon>
        <taxon>Pseudomonadales</taxon>
        <taxon>Pseudomonadaceae</taxon>
        <taxon>Azotobacter</taxon>
    </lineage>
</organism>
<proteinExistence type="predicted"/>
<evidence type="ECO:0000313" key="1">
    <source>
        <dbReference type="EMBL" id="SEJ69389.1"/>
    </source>
</evidence>
<dbReference type="AlphaFoldDB" id="A0A1H7AUX9"/>
<dbReference type="EMBL" id="FNYQ01000217">
    <property type="protein sequence ID" value="SEJ69389.1"/>
    <property type="molecule type" value="Genomic_DNA"/>
</dbReference>
<evidence type="ECO:0008006" key="3">
    <source>
        <dbReference type="Google" id="ProtNLM"/>
    </source>
</evidence>
<dbReference type="PROSITE" id="PS51318">
    <property type="entry name" value="TAT"/>
    <property type="match status" value="1"/>
</dbReference>
<sequence>MSTQNINDREAVEESSVAADRRGFLKAAGIAAAGAVLPIGAASLATPAAAQAAQRDGNSGQPYTMRTRKLGSLEVSELGFGCMSISANYGPPIDKAQG</sequence>
<dbReference type="InterPro" id="IPR006311">
    <property type="entry name" value="TAT_signal"/>
</dbReference>
<protein>
    <recommendedName>
        <fullName evidence="3">Tat (Twin-arginine translocation) pathway signal sequence</fullName>
    </recommendedName>
</protein>
<name>A0A1H7AUX9_9GAMM</name>
<reference evidence="1 2" key="1">
    <citation type="submission" date="2016-10" db="EMBL/GenBank/DDBJ databases">
        <authorList>
            <person name="de Groot N.N."/>
        </authorList>
    </citation>
    <scope>NUCLEOTIDE SEQUENCE [LARGE SCALE GENOMIC DNA]</scope>
    <source>
        <strain evidence="1 2">DSM 373</strain>
    </source>
</reference>
<gene>
    <name evidence="1" type="ORF">SAMN04244572_04926</name>
</gene>
<accession>A0A1H7AUX9</accession>
<feature type="non-terminal residue" evidence="1">
    <location>
        <position position="98"/>
    </location>
</feature>
<dbReference type="Proteomes" id="UP000199250">
    <property type="component" value="Unassembled WGS sequence"/>
</dbReference>
<evidence type="ECO:0000313" key="2">
    <source>
        <dbReference type="Proteomes" id="UP000199250"/>
    </source>
</evidence>